<sequence length="127" mass="14605">MTHQLLLYPVAAHIAWTAFLYVLLTIARAPAVWGVIKSKKENWASIEPRISANLSNQFEWPLFFHITCVLLIVLGNTDSLQLWLAWIFVAGRLIHSAVQILMNNIRLRGLVFTINFLAVLFMWVFLL</sequence>
<evidence type="ECO:0000256" key="3">
    <source>
        <dbReference type="ARBA" id="ARBA00022989"/>
    </source>
</evidence>
<comment type="subcellular location">
    <subcellularLocation>
        <location evidence="1">Membrane</location>
    </subcellularLocation>
</comment>
<dbReference type="Gene3D" id="1.20.120.550">
    <property type="entry name" value="Membrane associated eicosanoid/glutathione metabolism-like domain"/>
    <property type="match status" value="1"/>
</dbReference>
<keyword evidence="2" id="KW-0812">Transmembrane</keyword>
<evidence type="ECO:0000256" key="4">
    <source>
        <dbReference type="ARBA" id="ARBA00023136"/>
    </source>
</evidence>
<keyword evidence="4" id="KW-0472">Membrane</keyword>
<dbReference type="Pfam" id="PF01124">
    <property type="entry name" value="MAPEG"/>
    <property type="match status" value="1"/>
</dbReference>
<dbReference type="InterPro" id="IPR001129">
    <property type="entry name" value="Membr-assoc_MAPEG"/>
</dbReference>
<dbReference type="KEGG" id="kpd:CW740_08825"/>
<keyword evidence="3" id="KW-1133">Transmembrane helix</keyword>
<evidence type="ECO:0000256" key="1">
    <source>
        <dbReference type="ARBA" id="ARBA00004370"/>
    </source>
</evidence>
<proteinExistence type="predicted"/>
<protein>
    <submittedName>
        <fullName evidence="5">Uncharacterized protein</fullName>
    </submittedName>
</protein>
<dbReference type="GO" id="GO:0016020">
    <property type="term" value="C:membrane"/>
    <property type="evidence" value="ECO:0007669"/>
    <property type="project" value="UniProtKB-SubCell"/>
</dbReference>
<dbReference type="RefSeq" id="WP_106648115.1">
    <property type="nucleotide sequence ID" value="NZ_BMGO01000001.1"/>
</dbReference>
<organism evidence="5 6">
    <name type="scientific">Kangiella profundi</name>
    <dbReference type="NCBI Taxonomy" id="1561924"/>
    <lineage>
        <taxon>Bacteria</taxon>
        <taxon>Pseudomonadati</taxon>
        <taxon>Pseudomonadota</taxon>
        <taxon>Gammaproteobacteria</taxon>
        <taxon>Kangiellales</taxon>
        <taxon>Kangiellaceae</taxon>
        <taxon>Kangiella</taxon>
    </lineage>
</organism>
<dbReference type="EMBL" id="CP025120">
    <property type="protein sequence ID" value="AUD80082.1"/>
    <property type="molecule type" value="Genomic_DNA"/>
</dbReference>
<gene>
    <name evidence="5" type="ORF">CW740_08825</name>
</gene>
<name>A0A2K9AR28_9GAMM</name>
<evidence type="ECO:0000256" key="2">
    <source>
        <dbReference type="ARBA" id="ARBA00022692"/>
    </source>
</evidence>
<dbReference type="AlphaFoldDB" id="A0A2K9AR28"/>
<evidence type="ECO:0000313" key="6">
    <source>
        <dbReference type="Proteomes" id="UP000232693"/>
    </source>
</evidence>
<dbReference type="OrthoDB" id="328594at2"/>
<dbReference type="InterPro" id="IPR023352">
    <property type="entry name" value="MAPEG-like_dom_sf"/>
</dbReference>
<evidence type="ECO:0000313" key="5">
    <source>
        <dbReference type="EMBL" id="AUD80082.1"/>
    </source>
</evidence>
<reference evidence="5 6" key="1">
    <citation type="submission" date="2017-12" db="EMBL/GenBank/DDBJ databases">
        <title>Kangiella profundi FT102 completed genome.</title>
        <authorList>
            <person name="Xu J."/>
            <person name="Wang J."/>
            <person name="Lu Y."/>
        </authorList>
    </citation>
    <scope>NUCLEOTIDE SEQUENCE [LARGE SCALE GENOMIC DNA]</scope>
    <source>
        <strain evidence="5 6">FT102</strain>
    </source>
</reference>
<accession>A0A2K9AR28</accession>
<dbReference type="Proteomes" id="UP000232693">
    <property type="component" value="Chromosome"/>
</dbReference>
<dbReference type="SUPFAM" id="SSF161084">
    <property type="entry name" value="MAPEG domain-like"/>
    <property type="match status" value="1"/>
</dbReference>
<keyword evidence="6" id="KW-1185">Reference proteome</keyword>